<dbReference type="EMBL" id="CM056814">
    <property type="protein sequence ID" value="KAJ8626532.1"/>
    <property type="molecule type" value="Genomic_DNA"/>
</dbReference>
<organism evidence="1 2">
    <name type="scientific">Persea americana</name>
    <name type="common">Avocado</name>
    <dbReference type="NCBI Taxonomy" id="3435"/>
    <lineage>
        <taxon>Eukaryota</taxon>
        <taxon>Viridiplantae</taxon>
        <taxon>Streptophyta</taxon>
        <taxon>Embryophyta</taxon>
        <taxon>Tracheophyta</taxon>
        <taxon>Spermatophyta</taxon>
        <taxon>Magnoliopsida</taxon>
        <taxon>Magnoliidae</taxon>
        <taxon>Laurales</taxon>
        <taxon>Lauraceae</taxon>
        <taxon>Persea</taxon>
    </lineage>
</organism>
<comment type="caution">
    <text evidence="1">The sequence shown here is derived from an EMBL/GenBank/DDBJ whole genome shotgun (WGS) entry which is preliminary data.</text>
</comment>
<accession>A0ACC2KZ87</accession>
<evidence type="ECO:0000313" key="1">
    <source>
        <dbReference type="EMBL" id="KAJ8626532.1"/>
    </source>
</evidence>
<keyword evidence="2" id="KW-1185">Reference proteome</keyword>
<protein>
    <submittedName>
        <fullName evidence="1">Uncharacterized protein</fullName>
    </submittedName>
</protein>
<sequence>MFVCNQTSTLHSAKQFIASGLFYISSRSHLSISSATPFEPHNVFSWASAIRSASQQGRFKEAISLYVQMQRTHLTPTTYAVSAALKACARIPAVVTGRAIHAQVYKVGQQSNVFVQTALVDLYFKFGETQIARRVFDEMPERNVVSWNSILGGYIKAGDLTTARRIFDEMPIKDVVSWNSMVAGYAKAGDMGSAESLFQQMPWRNAASWNGMISGFIDSGKVEEARKLFNEMPERSNVSWIAMISGYSKCGDVDSARQLFDQMGEKDCPSWNAMIACYAQNSRPKEALQLFNQMRKLNVNVQLNEMTFVSVISACSQLGDLRFGSWIEGYMQRIGIELDDHLITALVDLYAKCGSMDNAYNLFRALRRRDMIAYSAMIFGCGINGRASDAIHLFEEMVEAKVCPNEITFTGLLTAYNHAGLVEEGCRCFASMASKHQVMPSADHYAIMADLLGRAGRLEEAHELIKSMPMQPHVGVWGALLLACRIHGNVELGEIAARHCLELEPEAEASGYYVLLANIYASAERWDDAKRLRKMVEEKGLSKVPGCSWMEFT</sequence>
<proteinExistence type="predicted"/>
<reference evidence="1 2" key="1">
    <citation type="journal article" date="2022" name="Hortic Res">
        <title>A haplotype resolved chromosomal level avocado genome allows analysis of novel avocado genes.</title>
        <authorList>
            <person name="Nath O."/>
            <person name="Fletcher S.J."/>
            <person name="Hayward A."/>
            <person name="Shaw L.M."/>
            <person name="Masouleh A.K."/>
            <person name="Furtado A."/>
            <person name="Henry R.J."/>
            <person name="Mitter N."/>
        </authorList>
    </citation>
    <scope>NUCLEOTIDE SEQUENCE [LARGE SCALE GENOMIC DNA]</scope>
    <source>
        <strain evidence="2">cv. Hass</strain>
    </source>
</reference>
<evidence type="ECO:0000313" key="2">
    <source>
        <dbReference type="Proteomes" id="UP001234297"/>
    </source>
</evidence>
<name>A0ACC2KZ87_PERAE</name>
<gene>
    <name evidence="1" type="ORF">MRB53_019839</name>
</gene>
<dbReference type="Proteomes" id="UP001234297">
    <property type="component" value="Chromosome 6"/>
</dbReference>